<dbReference type="VEuPathDB" id="FungiDB:H310_06454"/>
<protein>
    <recommendedName>
        <fullName evidence="2">CFA20 domain-containing protein</fullName>
    </recommendedName>
</protein>
<dbReference type="VEuPathDB" id="FungiDB:H310_06453"/>
<dbReference type="EMBL" id="QUSY01000395">
    <property type="protein sequence ID" value="RHY29781.1"/>
    <property type="molecule type" value="Genomic_DNA"/>
</dbReference>
<sequence>MSARDESHSKLPNGRRGFPPGTDLAAMQLAMSQMMPMNMNQMMTGYPTMNGNDLSNMYLMANNTNGGNPGNSGAGADLNQMNLFNYNMQAAAAAAAYNNQLYNANFNSALVQNMLGGGGGGYPSQMVLQAQMAPSNGSMQPSGAGFPYQMAATNATSNASTQSTGVGKALWTLKMSVAEQESSALSVGLVANIATAAALNLMQHREAHNTNRLDTPKDGVSSIEPEEWDDKLVEPLLPAPPGDTGELLPLDLHPAVVLADDECHQMGGDNVVHVVDDPDVHQPVVELRGPDARVVFSCHNVMQFLVLFVRNLDAYFALDIEVVDNTKTYRTFHITNSRSLARVQASTCQMPLAFGKGGSWRRVCLDVHRMCKDAFGTSHAATVQVQVYATCRLLRVFFQDVDYTDPELPPMLAVLE</sequence>
<proteinExistence type="predicted"/>
<feature type="domain" description="CFA20" evidence="2">
    <location>
        <begin position="301"/>
        <end position="412"/>
    </location>
</feature>
<dbReference type="InterPro" id="IPR007714">
    <property type="entry name" value="CFA20_dom"/>
</dbReference>
<dbReference type="Proteomes" id="UP000285060">
    <property type="component" value="Unassembled WGS sequence"/>
</dbReference>
<feature type="region of interest" description="Disordered" evidence="1">
    <location>
        <begin position="1"/>
        <end position="22"/>
    </location>
</feature>
<dbReference type="PANTHER" id="PTHR12458">
    <property type="entry name" value="ORF PROTEIN"/>
    <property type="match status" value="1"/>
</dbReference>
<reference evidence="3 4" key="1">
    <citation type="submission" date="2018-08" db="EMBL/GenBank/DDBJ databases">
        <title>Aphanomyces genome sequencing and annotation.</title>
        <authorList>
            <person name="Minardi D."/>
            <person name="Oidtmann B."/>
            <person name="Van Der Giezen M."/>
            <person name="Studholme D.J."/>
        </authorList>
    </citation>
    <scope>NUCLEOTIDE SEQUENCE [LARGE SCALE GENOMIC DNA]</scope>
    <source>
        <strain evidence="3 4">NJM0002</strain>
    </source>
</reference>
<comment type="caution">
    <text evidence="3">The sequence shown here is derived from an EMBL/GenBank/DDBJ whole genome shotgun (WGS) entry which is preliminary data.</text>
</comment>
<evidence type="ECO:0000256" key="1">
    <source>
        <dbReference type="SAM" id="MobiDB-lite"/>
    </source>
</evidence>
<dbReference type="Pfam" id="PF05018">
    <property type="entry name" value="CFA20_dom"/>
    <property type="match status" value="1"/>
</dbReference>
<name>A0A418AW95_9STRA</name>
<gene>
    <name evidence="3" type="ORF">DYB32_004859</name>
</gene>
<accession>A0A418AW95</accession>
<evidence type="ECO:0000259" key="2">
    <source>
        <dbReference type="Pfam" id="PF05018"/>
    </source>
</evidence>
<evidence type="ECO:0000313" key="4">
    <source>
        <dbReference type="Proteomes" id="UP000285060"/>
    </source>
</evidence>
<dbReference type="InterPro" id="IPR040441">
    <property type="entry name" value="CFA20/CFAP20DC"/>
</dbReference>
<evidence type="ECO:0000313" key="3">
    <source>
        <dbReference type="EMBL" id="RHY29781.1"/>
    </source>
</evidence>
<organism evidence="3 4">
    <name type="scientific">Aphanomyces invadans</name>
    <dbReference type="NCBI Taxonomy" id="157072"/>
    <lineage>
        <taxon>Eukaryota</taxon>
        <taxon>Sar</taxon>
        <taxon>Stramenopiles</taxon>
        <taxon>Oomycota</taxon>
        <taxon>Saprolegniomycetes</taxon>
        <taxon>Saprolegniales</taxon>
        <taxon>Verrucalvaceae</taxon>
        <taxon>Aphanomyces</taxon>
    </lineage>
</organism>
<dbReference type="AlphaFoldDB" id="A0A418AW95"/>
<keyword evidence="4" id="KW-1185">Reference proteome</keyword>